<sequence>MNQFMLGEVNGLHAKGQIKGATRTISQA</sequence>
<dbReference type="EMBL" id="GGEC01085658">
    <property type="protein sequence ID" value="MBX66142.1"/>
    <property type="molecule type" value="Transcribed_RNA"/>
</dbReference>
<accession>A0A2P2QGJ2</accession>
<name>A0A2P2QGJ2_RHIMU</name>
<proteinExistence type="predicted"/>
<protein>
    <submittedName>
        <fullName evidence="1">Uncharacterized protein</fullName>
    </submittedName>
</protein>
<evidence type="ECO:0000313" key="1">
    <source>
        <dbReference type="EMBL" id="MBX66142.1"/>
    </source>
</evidence>
<dbReference type="AlphaFoldDB" id="A0A2P2QGJ2"/>
<organism evidence="1">
    <name type="scientific">Rhizophora mucronata</name>
    <name type="common">Asiatic mangrove</name>
    <dbReference type="NCBI Taxonomy" id="61149"/>
    <lineage>
        <taxon>Eukaryota</taxon>
        <taxon>Viridiplantae</taxon>
        <taxon>Streptophyta</taxon>
        <taxon>Embryophyta</taxon>
        <taxon>Tracheophyta</taxon>
        <taxon>Spermatophyta</taxon>
        <taxon>Magnoliopsida</taxon>
        <taxon>eudicotyledons</taxon>
        <taxon>Gunneridae</taxon>
        <taxon>Pentapetalae</taxon>
        <taxon>rosids</taxon>
        <taxon>fabids</taxon>
        <taxon>Malpighiales</taxon>
        <taxon>Rhizophoraceae</taxon>
        <taxon>Rhizophora</taxon>
    </lineage>
</organism>
<reference evidence="1" key="1">
    <citation type="submission" date="2018-02" db="EMBL/GenBank/DDBJ databases">
        <title>Rhizophora mucronata_Transcriptome.</title>
        <authorList>
            <person name="Meera S.P."/>
            <person name="Sreeshan A."/>
            <person name="Augustine A."/>
        </authorList>
    </citation>
    <scope>NUCLEOTIDE SEQUENCE</scope>
    <source>
        <tissue evidence="1">Leaf</tissue>
    </source>
</reference>